<gene>
    <name evidence="10" type="ORF">SAMN05444682_103130</name>
</gene>
<keyword evidence="4" id="KW-0964">Secreted</keyword>
<accession>A0A1I3GWC3</accession>
<evidence type="ECO:0000256" key="6">
    <source>
        <dbReference type="ARBA" id="ARBA00022801"/>
    </source>
</evidence>
<dbReference type="PANTHER" id="PTHR31451">
    <property type="match status" value="1"/>
</dbReference>
<evidence type="ECO:0000256" key="2">
    <source>
        <dbReference type="ARBA" id="ARBA00004613"/>
    </source>
</evidence>
<evidence type="ECO:0000256" key="8">
    <source>
        <dbReference type="SAM" id="SignalP"/>
    </source>
</evidence>
<dbReference type="GO" id="GO:0016985">
    <property type="term" value="F:mannan endo-1,4-beta-mannosidase activity"/>
    <property type="evidence" value="ECO:0007669"/>
    <property type="project" value="TreeGrafter"/>
</dbReference>
<evidence type="ECO:0000256" key="7">
    <source>
        <dbReference type="ARBA" id="ARBA00023295"/>
    </source>
</evidence>
<feature type="domain" description="Fibronectin type-III" evidence="9">
    <location>
        <begin position="377"/>
        <end position="477"/>
    </location>
</feature>
<dbReference type="RefSeq" id="WP_177195075.1">
    <property type="nucleotide sequence ID" value="NZ_FOQO01000003.1"/>
</dbReference>
<dbReference type="Proteomes" id="UP000198670">
    <property type="component" value="Unassembled WGS sequence"/>
</dbReference>
<evidence type="ECO:0000256" key="3">
    <source>
        <dbReference type="ARBA" id="ARBA00012706"/>
    </source>
</evidence>
<dbReference type="CDD" id="cd00063">
    <property type="entry name" value="FN3"/>
    <property type="match status" value="1"/>
</dbReference>
<dbReference type="EC" id="3.2.1.78" evidence="3"/>
<evidence type="ECO:0000313" key="10">
    <source>
        <dbReference type="EMBL" id="SFI27691.1"/>
    </source>
</evidence>
<evidence type="ECO:0000313" key="11">
    <source>
        <dbReference type="Proteomes" id="UP000198670"/>
    </source>
</evidence>
<feature type="signal peptide" evidence="8">
    <location>
        <begin position="1"/>
        <end position="23"/>
    </location>
</feature>
<dbReference type="InterPro" id="IPR036116">
    <property type="entry name" value="FN3_sf"/>
</dbReference>
<reference evidence="10 11" key="1">
    <citation type="submission" date="2016-10" db="EMBL/GenBank/DDBJ databases">
        <authorList>
            <person name="de Groot N.N."/>
        </authorList>
    </citation>
    <scope>NUCLEOTIDE SEQUENCE [LARGE SCALE GENOMIC DNA]</scope>
    <source>
        <strain evidence="10 11">RK1</strain>
    </source>
</reference>
<dbReference type="STRING" id="1477437.SAMN05444682_103130"/>
<dbReference type="GO" id="GO:0005576">
    <property type="term" value="C:extracellular region"/>
    <property type="evidence" value="ECO:0007669"/>
    <property type="project" value="UniProtKB-SubCell"/>
</dbReference>
<evidence type="ECO:0000256" key="4">
    <source>
        <dbReference type="ARBA" id="ARBA00022525"/>
    </source>
</evidence>
<dbReference type="Pfam" id="PF26410">
    <property type="entry name" value="GH5_mannosidase"/>
    <property type="match status" value="1"/>
</dbReference>
<organism evidence="10 11">
    <name type="scientific">Parapedobacter indicus</name>
    <dbReference type="NCBI Taxonomy" id="1477437"/>
    <lineage>
        <taxon>Bacteria</taxon>
        <taxon>Pseudomonadati</taxon>
        <taxon>Bacteroidota</taxon>
        <taxon>Sphingobacteriia</taxon>
        <taxon>Sphingobacteriales</taxon>
        <taxon>Sphingobacteriaceae</taxon>
        <taxon>Parapedobacter</taxon>
    </lineage>
</organism>
<keyword evidence="11" id="KW-1185">Reference proteome</keyword>
<evidence type="ECO:0000256" key="5">
    <source>
        <dbReference type="ARBA" id="ARBA00022729"/>
    </source>
</evidence>
<dbReference type="EMBL" id="FOQO01000003">
    <property type="protein sequence ID" value="SFI27691.1"/>
    <property type="molecule type" value="Genomic_DNA"/>
</dbReference>
<dbReference type="Gene3D" id="3.20.20.80">
    <property type="entry name" value="Glycosidases"/>
    <property type="match status" value="1"/>
</dbReference>
<protein>
    <recommendedName>
        <fullName evidence="3">mannan endo-1,4-beta-mannosidase</fullName>
        <ecNumber evidence="3">3.2.1.78</ecNumber>
    </recommendedName>
</protein>
<dbReference type="Gene3D" id="2.60.40.10">
    <property type="entry name" value="Immunoglobulins"/>
    <property type="match status" value="1"/>
</dbReference>
<dbReference type="InterPro" id="IPR001547">
    <property type="entry name" value="Glyco_hydro_5"/>
</dbReference>
<feature type="chain" id="PRO_5011458728" description="mannan endo-1,4-beta-mannosidase" evidence="8">
    <location>
        <begin position="24"/>
        <end position="642"/>
    </location>
</feature>
<keyword evidence="7" id="KW-0326">Glycosidase</keyword>
<dbReference type="InterPro" id="IPR003961">
    <property type="entry name" value="FN3_dom"/>
</dbReference>
<sequence>MMRFNFVCLIMVLAMVVQGQAFKNFITRDGDRLKDGDDVFRFISVNTPNINGHYDGYKNTNPDAGYIYDPIELSYEMEAYFKDMEQMGVTVIRTWGITVEDGLGEFEALVTGPRSYNEAALRRVDKMLELCNKYHVRVILCLVKENEFWGSTKSFSRLYGGGDYYTTPAIKEGFKDLLKTLALRRNHYTGIRYKDDKAILAWEFGNEVPNNKGAWIAEMANYLKSIDPNHLIADPRRANGVQQMKENIADVIRNCQAIDLVKTRQYPNYRNTVTELWNECKGKRPMIIDEFQRKEGFKEVLEEICNTGTSGGLLWSLMKPQYKGGIGGHALFHSYSWGGSRWPGFDSGEYFNETENLMLIRSYGYKIRGLKTPPLPPPTDAPFLYESLEDHAVALKWRCSPGAKYYVIERATSSQGPWENISGDLDISYDLYFYPMFSDSHIVPGQSYYYRVRGKNESGISNPSNVMGPVMPRTQMVMDNLRDFSLTYSRSSNLSLSSESWPRLRQTEEDFFQVERIAGSEAGEIVYRADTIKWIEVFTFNDSTEDVDIQYSKDGSLWKSLPGGTLIKTHRPAYDSQISKDKDHPVDKYSYWVPVLPHGTTAVKILTGNAKAENTFPWIARVHLGVLGGLKTAQDVKNSNHD</sequence>
<dbReference type="AlphaFoldDB" id="A0A1I3GWC3"/>
<keyword evidence="5 8" id="KW-0732">Signal</keyword>
<dbReference type="PROSITE" id="PS50853">
    <property type="entry name" value="FN3"/>
    <property type="match status" value="1"/>
</dbReference>
<proteinExistence type="predicted"/>
<dbReference type="SUPFAM" id="SSF49265">
    <property type="entry name" value="Fibronectin type III"/>
    <property type="match status" value="1"/>
</dbReference>
<dbReference type="InterPro" id="IPR013783">
    <property type="entry name" value="Ig-like_fold"/>
</dbReference>
<comment type="catalytic activity">
    <reaction evidence="1">
        <text>Random hydrolysis of (1-&gt;4)-beta-D-mannosidic linkages in mannans, galactomannans and glucomannans.</text>
        <dbReference type="EC" id="3.2.1.78"/>
    </reaction>
</comment>
<evidence type="ECO:0000256" key="1">
    <source>
        <dbReference type="ARBA" id="ARBA00001678"/>
    </source>
</evidence>
<dbReference type="PANTHER" id="PTHR31451:SF39">
    <property type="entry name" value="MANNAN ENDO-1,4-BETA-MANNOSIDASE 1"/>
    <property type="match status" value="1"/>
</dbReference>
<dbReference type="InterPro" id="IPR017853">
    <property type="entry name" value="GH"/>
</dbReference>
<evidence type="ECO:0000259" key="9">
    <source>
        <dbReference type="PROSITE" id="PS50853"/>
    </source>
</evidence>
<comment type="subcellular location">
    <subcellularLocation>
        <location evidence="2">Secreted</location>
    </subcellularLocation>
</comment>
<keyword evidence="6 10" id="KW-0378">Hydrolase</keyword>
<dbReference type="InterPro" id="IPR045053">
    <property type="entry name" value="MAN-like"/>
</dbReference>
<dbReference type="SUPFAM" id="SSF51445">
    <property type="entry name" value="(Trans)glycosidases"/>
    <property type="match status" value="1"/>
</dbReference>
<name>A0A1I3GWC3_9SPHI</name>